<dbReference type="Proteomes" id="UP000735302">
    <property type="component" value="Unassembled WGS sequence"/>
</dbReference>
<keyword evidence="2" id="KW-1185">Reference proteome</keyword>
<organism evidence="1 2">
    <name type="scientific">Plakobranchus ocellatus</name>
    <dbReference type="NCBI Taxonomy" id="259542"/>
    <lineage>
        <taxon>Eukaryota</taxon>
        <taxon>Metazoa</taxon>
        <taxon>Spiralia</taxon>
        <taxon>Lophotrochozoa</taxon>
        <taxon>Mollusca</taxon>
        <taxon>Gastropoda</taxon>
        <taxon>Heterobranchia</taxon>
        <taxon>Euthyneura</taxon>
        <taxon>Panpulmonata</taxon>
        <taxon>Sacoglossa</taxon>
        <taxon>Placobranchoidea</taxon>
        <taxon>Plakobranchidae</taxon>
        <taxon>Plakobranchus</taxon>
    </lineage>
</organism>
<comment type="caution">
    <text evidence="1">The sequence shown here is derived from an EMBL/GenBank/DDBJ whole genome shotgun (WGS) entry which is preliminary data.</text>
</comment>
<gene>
    <name evidence="1" type="ORF">PoB_007507700</name>
</gene>
<protein>
    <submittedName>
        <fullName evidence="1">Uncharacterized protein</fullName>
    </submittedName>
</protein>
<dbReference type="EMBL" id="BLXT01008438">
    <property type="protein sequence ID" value="GFO48572.1"/>
    <property type="molecule type" value="Genomic_DNA"/>
</dbReference>
<sequence>MQHVPEHIRQELFGILASVFDSVRSARQEKYADTQNMAQEVEAMLPRGEELDELKRRLAVILFPDRYRSPFHGPEFTMESDNNDECDGNPLLDDPNLADLATLVDLKSFGNMALF</sequence>
<evidence type="ECO:0000313" key="1">
    <source>
        <dbReference type="EMBL" id="GFO48572.1"/>
    </source>
</evidence>
<evidence type="ECO:0000313" key="2">
    <source>
        <dbReference type="Proteomes" id="UP000735302"/>
    </source>
</evidence>
<accession>A0AAV4DW93</accession>
<name>A0AAV4DW93_9GAST</name>
<dbReference type="AlphaFoldDB" id="A0AAV4DW93"/>
<reference evidence="1 2" key="1">
    <citation type="journal article" date="2021" name="Elife">
        <title>Chloroplast acquisition without the gene transfer in kleptoplastic sea slugs, Plakobranchus ocellatus.</title>
        <authorList>
            <person name="Maeda T."/>
            <person name="Takahashi S."/>
            <person name="Yoshida T."/>
            <person name="Shimamura S."/>
            <person name="Takaki Y."/>
            <person name="Nagai Y."/>
            <person name="Toyoda A."/>
            <person name="Suzuki Y."/>
            <person name="Arimoto A."/>
            <person name="Ishii H."/>
            <person name="Satoh N."/>
            <person name="Nishiyama T."/>
            <person name="Hasebe M."/>
            <person name="Maruyama T."/>
            <person name="Minagawa J."/>
            <person name="Obokata J."/>
            <person name="Shigenobu S."/>
        </authorList>
    </citation>
    <scope>NUCLEOTIDE SEQUENCE [LARGE SCALE GENOMIC DNA]</scope>
</reference>
<proteinExistence type="predicted"/>